<sequence length="59" mass="6809">MFNVGDMLIIIVIALMILGTISFMLFIRRIIINTTPKNESTELNEKLDKIIMLLEKQSK</sequence>
<accession>W4ELH9</accession>
<comment type="caution">
    <text evidence="2">The sequence shown here is derived from an EMBL/GenBank/DDBJ whole genome shotgun (WGS) entry which is preliminary data.</text>
</comment>
<dbReference type="InterPro" id="IPR025143">
    <property type="entry name" value="DUF4083"/>
</dbReference>
<evidence type="ECO:0000313" key="3">
    <source>
        <dbReference type="Proteomes" id="UP000019062"/>
    </source>
</evidence>
<proteinExistence type="predicted"/>
<protein>
    <recommendedName>
        <fullName evidence="4">DUF4083 domain-containing protein</fullName>
    </recommendedName>
</protein>
<keyword evidence="1" id="KW-0812">Transmembrane</keyword>
<keyword evidence="1" id="KW-1133">Transmembrane helix</keyword>
<keyword evidence="1" id="KW-0472">Membrane</keyword>
<reference evidence="2 3" key="1">
    <citation type="journal article" date="2014" name="BMC Genomics">
        <title>Genomic comparison of sporeforming bacilli isolated from milk.</title>
        <authorList>
            <person name="Moreno Switt A.I."/>
            <person name="Andrus A.D."/>
            <person name="Ranieri M.L."/>
            <person name="Orsi R.H."/>
            <person name="Ivy R."/>
            <person name="den Bakker H.C."/>
            <person name="Martin N.H."/>
            <person name="Wiedmann M."/>
            <person name="Boor K.J."/>
        </authorList>
    </citation>
    <scope>NUCLEOTIDE SEQUENCE [LARGE SCALE GENOMIC DNA]</scope>
    <source>
        <strain evidence="2 3">FSL R5-213</strain>
    </source>
</reference>
<dbReference type="Proteomes" id="UP000019062">
    <property type="component" value="Unassembled WGS sequence"/>
</dbReference>
<dbReference type="Pfam" id="PF13314">
    <property type="entry name" value="DUF4083"/>
    <property type="match status" value="1"/>
</dbReference>
<organism evidence="2 3">
    <name type="scientific">Viridibacillus arenosi FSL R5-213</name>
    <dbReference type="NCBI Taxonomy" id="1227360"/>
    <lineage>
        <taxon>Bacteria</taxon>
        <taxon>Bacillati</taxon>
        <taxon>Bacillota</taxon>
        <taxon>Bacilli</taxon>
        <taxon>Bacillales</taxon>
        <taxon>Caryophanaceae</taxon>
        <taxon>Viridibacillus</taxon>
    </lineage>
</organism>
<feature type="transmembrane region" description="Helical" evidence="1">
    <location>
        <begin position="6"/>
        <end position="27"/>
    </location>
</feature>
<evidence type="ECO:0000256" key="1">
    <source>
        <dbReference type="SAM" id="Phobius"/>
    </source>
</evidence>
<name>W4ELH9_9BACL</name>
<keyword evidence="3" id="KW-1185">Reference proteome</keyword>
<dbReference type="RefSeq" id="WP_051448834.1">
    <property type="nucleotide sequence ID" value="NZ_ASQA01000042.1"/>
</dbReference>
<gene>
    <name evidence="2" type="ORF">C176_19219</name>
</gene>
<dbReference type="EMBL" id="ASQA01000042">
    <property type="protein sequence ID" value="ETT80877.1"/>
    <property type="molecule type" value="Genomic_DNA"/>
</dbReference>
<dbReference type="AlphaFoldDB" id="W4ELH9"/>
<evidence type="ECO:0000313" key="2">
    <source>
        <dbReference type="EMBL" id="ETT80877.1"/>
    </source>
</evidence>
<evidence type="ECO:0008006" key="4">
    <source>
        <dbReference type="Google" id="ProtNLM"/>
    </source>
</evidence>